<sequence>MLSLYVFLVLGFIGSGHCIGMCGPFVMGYSSSQNNSWHSHVLYGLGRSTTYAFLGLIASSFGQILQGLLGLRATLLLLAGGIMIYLALGQLKILPRKLPSIGQYRWYQNSVGRLYASNSWYRTYPLGVMLGFIPCGLTAMALSLAITQSQAIATLGMFVFGLGTMPAMVGFGMLIQRLKVPKLERYAAMIMVVLGCLTFWLGAYNLGWLPPPPQRTLLARLHPSSLPGNADTPQNMHHHHHHHH</sequence>
<evidence type="ECO:0000313" key="5">
    <source>
        <dbReference type="Proteomes" id="UP001050975"/>
    </source>
</evidence>
<evidence type="ECO:0000256" key="2">
    <source>
        <dbReference type="SAM" id="Phobius"/>
    </source>
</evidence>
<organism evidence="4 5">
    <name type="scientific">Microseira wollei NIES-4236</name>
    <dbReference type="NCBI Taxonomy" id="2530354"/>
    <lineage>
        <taxon>Bacteria</taxon>
        <taxon>Bacillati</taxon>
        <taxon>Cyanobacteriota</taxon>
        <taxon>Cyanophyceae</taxon>
        <taxon>Oscillatoriophycideae</taxon>
        <taxon>Aerosakkonematales</taxon>
        <taxon>Aerosakkonemataceae</taxon>
        <taxon>Microseira</taxon>
    </lineage>
</organism>
<dbReference type="AlphaFoldDB" id="A0AAV3XRS2"/>
<feature type="transmembrane region" description="Helical" evidence="2">
    <location>
        <begin position="68"/>
        <end position="88"/>
    </location>
</feature>
<dbReference type="RefSeq" id="WP_226592759.1">
    <property type="nucleotide sequence ID" value="NZ_BLAY01000244.1"/>
</dbReference>
<comment type="caution">
    <text evidence="4">The sequence shown here is derived from an EMBL/GenBank/DDBJ whole genome shotgun (WGS) entry which is preliminary data.</text>
</comment>
<accession>A0AAV3XRS2</accession>
<dbReference type="PANTHER" id="PTHR42208:SF1">
    <property type="entry name" value="HEAVY METAL TRANSPORTER"/>
    <property type="match status" value="1"/>
</dbReference>
<feature type="domain" description="Urease accessory protein UreH-like transmembrane" evidence="3">
    <location>
        <begin position="7"/>
        <end position="196"/>
    </location>
</feature>
<keyword evidence="2" id="KW-0812">Transmembrane</keyword>
<feature type="region of interest" description="Disordered" evidence="1">
    <location>
        <begin position="220"/>
        <end position="244"/>
    </location>
</feature>
<keyword evidence="2" id="KW-0472">Membrane</keyword>
<dbReference type="Pfam" id="PF13386">
    <property type="entry name" value="DsbD_2"/>
    <property type="match status" value="1"/>
</dbReference>
<evidence type="ECO:0000313" key="4">
    <source>
        <dbReference type="EMBL" id="GET43691.1"/>
    </source>
</evidence>
<dbReference type="PANTHER" id="PTHR42208">
    <property type="entry name" value="HEAVY METAL TRANSPORTER-RELATED"/>
    <property type="match status" value="1"/>
</dbReference>
<dbReference type="Proteomes" id="UP001050975">
    <property type="component" value="Unassembled WGS sequence"/>
</dbReference>
<feature type="transmembrane region" description="Helical" evidence="2">
    <location>
        <begin position="123"/>
        <end position="146"/>
    </location>
</feature>
<evidence type="ECO:0000256" key="1">
    <source>
        <dbReference type="SAM" id="MobiDB-lite"/>
    </source>
</evidence>
<feature type="transmembrane region" description="Helical" evidence="2">
    <location>
        <begin position="41"/>
        <end position="62"/>
    </location>
</feature>
<reference evidence="4" key="1">
    <citation type="submission" date="2019-10" db="EMBL/GenBank/DDBJ databases">
        <title>Draft genome sequece of Microseira wollei NIES-4236.</title>
        <authorList>
            <person name="Yamaguchi H."/>
            <person name="Suzuki S."/>
            <person name="Kawachi M."/>
        </authorList>
    </citation>
    <scope>NUCLEOTIDE SEQUENCE</scope>
    <source>
        <strain evidence="4">NIES-4236</strain>
    </source>
</reference>
<feature type="transmembrane region" description="Helical" evidence="2">
    <location>
        <begin position="6"/>
        <end position="29"/>
    </location>
</feature>
<evidence type="ECO:0000259" key="3">
    <source>
        <dbReference type="Pfam" id="PF13386"/>
    </source>
</evidence>
<proteinExistence type="predicted"/>
<keyword evidence="5" id="KW-1185">Reference proteome</keyword>
<protein>
    <recommendedName>
        <fullName evidence="3">Urease accessory protein UreH-like transmembrane domain-containing protein</fullName>
    </recommendedName>
</protein>
<dbReference type="InterPro" id="IPR039447">
    <property type="entry name" value="UreH-like_TM_dom"/>
</dbReference>
<dbReference type="EMBL" id="BLAY01000244">
    <property type="protein sequence ID" value="GET43691.1"/>
    <property type="molecule type" value="Genomic_DNA"/>
</dbReference>
<feature type="transmembrane region" description="Helical" evidence="2">
    <location>
        <begin position="152"/>
        <end position="174"/>
    </location>
</feature>
<feature type="transmembrane region" description="Helical" evidence="2">
    <location>
        <begin position="186"/>
        <end position="207"/>
    </location>
</feature>
<gene>
    <name evidence="4" type="ORF">MiSe_85160</name>
</gene>
<keyword evidence="2" id="KW-1133">Transmembrane helix</keyword>
<name>A0AAV3XRS2_9CYAN</name>